<dbReference type="PANTHER" id="PTHR10745">
    <property type="entry name" value="GLYCYL-TRNA SYNTHETASE/DNA POLYMERASE SUBUNIT GAMMA-2"/>
    <property type="match status" value="1"/>
</dbReference>
<dbReference type="GO" id="GO:0004820">
    <property type="term" value="F:glycine-tRNA ligase activity"/>
    <property type="evidence" value="ECO:0007669"/>
    <property type="project" value="UniProtKB-EC"/>
</dbReference>
<proteinExistence type="predicted"/>
<keyword evidence="3 10" id="KW-0436">Ligase</keyword>
<dbReference type="PANTHER" id="PTHR10745:SF0">
    <property type="entry name" value="GLYCINE--TRNA LIGASE"/>
    <property type="match status" value="1"/>
</dbReference>
<dbReference type="InterPro" id="IPR045864">
    <property type="entry name" value="aa-tRNA-synth_II/BPL/LPL"/>
</dbReference>
<dbReference type="InterPro" id="IPR002314">
    <property type="entry name" value="aa-tRNA-synt_IIb"/>
</dbReference>
<dbReference type="GO" id="GO:0044281">
    <property type="term" value="P:small molecule metabolic process"/>
    <property type="evidence" value="ECO:0007669"/>
    <property type="project" value="UniProtKB-ARBA"/>
</dbReference>
<evidence type="ECO:0000256" key="3">
    <source>
        <dbReference type="ARBA" id="ARBA00022598"/>
    </source>
</evidence>
<evidence type="ECO:0000256" key="4">
    <source>
        <dbReference type="ARBA" id="ARBA00022741"/>
    </source>
</evidence>
<evidence type="ECO:0000313" key="11">
    <source>
        <dbReference type="Proteomes" id="UP000526302"/>
    </source>
</evidence>
<protein>
    <recommendedName>
        <fullName evidence="1">glycine--tRNA ligase</fullName>
        <ecNumber evidence="1">6.1.1.14</ecNumber>
    </recommendedName>
    <alternativeName>
        <fullName evidence="8">Diadenosine tetraphosphate synthetase</fullName>
    </alternativeName>
</protein>
<dbReference type="SUPFAM" id="SSF52954">
    <property type="entry name" value="Class II aaRS ABD-related"/>
    <property type="match status" value="1"/>
</dbReference>
<evidence type="ECO:0000256" key="7">
    <source>
        <dbReference type="ARBA" id="ARBA00023146"/>
    </source>
</evidence>
<evidence type="ECO:0000256" key="6">
    <source>
        <dbReference type="ARBA" id="ARBA00022917"/>
    </source>
</evidence>
<dbReference type="Pfam" id="PF00587">
    <property type="entry name" value="tRNA-synt_2b"/>
    <property type="match status" value="1"/>
</dbReference>
<evidence type="ECO:0000256" key="1">
    <source>
        <dbReference type="ARBA" id="ARBA00012829"/>
    </source>
</evidence>
<dbReference type="AlphaFoldDB" id="A0A7K4BYU7"/>
<reference evidence="10 11" key="1">
    <citation type="journal article" date="2020" name="Biotechnol. Biofuels">
        <title>New insights from the biogas microbiome by comprehensive genome-resolved metagenomics of nearly 1600 species originating from multiple anaerobic digesters.</title>
        <authorList>
            <person name="Campanaro S."/>
            <person name="Treu L."/>
            <person name="Rodriguez-R L.M."/>
            <person name="Kovalovszki A."/>
            <person name="Ziels R.M."/>
            <person name="Maus I."/>
            <person name="Zhu X."/>
            <person name="Kougias P.G."/>
            <person name="Basile A."/>
            <person name="Luo G."/>
            <person name="Schluter A."/>
            <person name="Konstantinidis K.T."/>
            <person name="Angelidaki I."/>
        </authorList>
    </citation>
    <scope>NUCLEOTIDE SEQUENCE [LARGE SCALE GENOMIC DNA]</scope>
    <source>
        <strain evidence="10">AS22ysBPME_79</strain>
    </source>
</reference>
<dbReference type="NCBIfam" id="TIGR00389">
    <property type="entry name" value="glyS_dimeric"/>
    <property type="match status" value="1"/>
</dbReference>
<accession>A0A7K4BYU7</accession>
<dbReference type="Proteomes" id="UP000526302">
    <property type="component" value="Unassembled WGS sequence"/>
</dbReference>
<dbReference type="InterPro" id="IPR002315">
    <property type="entry name" value="tRNA-synt_gly"/>
</dbReference>
<dbReference type="EMBL" id="JAAZKV010000007">
    <property type="protein sequence ID" value="NMA44375.1"/>
    <property type="molecule type" value="Genomic_DNA"/>
</dbReference>
<keyword evidence="6" id="KW-0648">Protein biosynthesis</keyword>
<dbReference type="Gene3D" id="3.40.50.800">
    <property type="entry name" value="Anticodon-binding domain"/>
    <property type="match status" value="1"/>
</dbReference>
<dbReference type="InterPro" id="IPR006195">
    <property type="entry name" value="aa-tRNA-synth_II"/>
</dbReference>
<dbReference type="Gene3D" id="3.30.930.10">
    <property type="entry name" value="Bira Bifunctional Protein, Domain 2"/>
    <property type="match status" value="2"/>
</dbReference>
<dbReference type="NCBIfam" id="NF003211">
    <property type="entry name" value="PRK04173.1"/>
    <property type="match status" value="1"/>
</dbReference>
<sequence length="504" mass="58311">MVEKKDGKELVLKKNFQLDLAKYLSEKDFVYGPEPELYGPIAGFYSYGLNGKAMKNNLENVIRKVFTKNGFFEVEYPLICPEIIWEASGHLKGFNDPIISCSKCKGSFRADKLIEESIGVAADHFKDAELVSAIKENEILCPSCKGRFVLEIKRQSLMLKTIIGSDTVAYNRPETATTTYLPFKHYVNFFRGKLPFTVFQIGKAFRNEISPRQHLLRQREFTQAESQMFLSKEMKTNFEWFSDVQNDELPLWTEEMQKSKKKWEMISLTKALDKKFLKNKAYAWNLWLSFQIITALGIPVEKIRFRQHHSDEKAFYSDDTWDLEVELNSFGWVEMVGVSDRTNYDLSQHSKYSKQELTVRTENGGVFTPDVIEIAFGVDRPFYAILDLAFFRREVDAQRTVLSLPNHIAPIQIGVFPLLKKDGLPEKAKEVLEVLDDFKCYYDESGSIGKRYSRLDAIGVPFCITIDHDSLKDNSVTIRERDSLKQIRVKINELKNTINEMMKK</sequence>
<feature type="domain" description="Aminoacyl-transfer RNA synthetases class-II family profile" evidence="9">
    <location>
        <begin position="54"/>
        <end position="405"/>
    </location>
</feature>
<dbReference type="Pfam" id="PF03129">
    <property type="entry name" value="HGTP_anticodon"/>
    <property type="match status" value="1"/>
</dbReference>
<evidence type="ECO:0000256" key="2">
    <source>
        <dbReference type="ARBA" id="ARBA00022490"/>
    </source>
</evidence>
<dbReference type="SUPFAM" id="SSF55681">
    <property type="entry name" value="Class II aaRS and biotin synthetases"/>
    <property type="match status" value="1"/>
</dbReference>
<name>A0A7K4BYU7_9ARCH</name>
<gene>
    <name evidence="10" type="primary">glyS</name>
    <name evidence="10" type="ORF">GX950_00990</name>
</gene>
<keyword evidence="4" id="KW-0547">Nucleotide-binding</keyword>
<dbReference type="PROSITE" id="PS50862">
    <property type="entry name" value="AA_TRNA_LIGASE_II"/>
    <property type="match status" value="1"/>
</dbReference>
<evidence type="ECO:0000256" key="8">
    <source>
        <dbReference type="ARBA" id="ARBA00030057"/>
    </source>
</evidence>
<dbReference type="FunFam" id="3.40.50.800:FF:000002">
    <property type="entry name" value="Glycine--tRNA ligase"/>
    <property type="match status" value="1"/>
</dbReference>
<dbReference type="CDD" id="cd00858">
    <property type="entry name" value="GlyRS_anticodon"/>
    <property type="match status" value="1"/>
</dbReference>
<dbReference type="PRINTS" id="PR01043">
    <property type="entry name" value="TRNASYNTHGLY"/>
</dbReference>
<evidence type="ECO:0000256" key="5">
    <source>
        <dbReference type="ARBA" id="ARBA00022840"/>
    </source>
</evidence>
<dbReference type="GO" id="GO:0005524">
    <property type="term" value="F:ATP binding"/>
    <property type="evidence" value="ECO:0007669"/>
    <property type="project" value="UniProtKB-KW"/>
</dbReference>
<comment type="caution">
    <text evidence="10">The sequence shown here is derived from an EMBL/GenBank/DDBJ whole genome shotgun (WGS) entry which is preliminary data.</text>
</comment>
<keyword evidence="7" id="KW-0030">Aminoacyl-tRNA synthetase</keyword>
<evidence type="ECO:0000313" key="10">
    <source>
        <dbReference type="EMBL" id="NMA44375.1"/>
    </source>
</evidence>
<dbReference type="GO" id="GO:0005737">
    <property type="term" value="C:cytoplasm"/>
    <property type="evidence" value="ECO:0007669"/>
    <property type="project" value="InterPro"/>
</dbReference>
<evidence type="ECO:0000259" key="9">
    <source>
        <dbReference type="PROSITE" id="PS50862"/>
    </source>
</evidence>
<dbReference type="InterPro" id="IPR004154">
    <property type="entry name" value="Anticodon-bd"/>
</dbReference>
<organism evidence="10 11">
    <name type="scientific">Candidatus Iainarchaeum sp</name>
    <dbReference type="NCBI Taxonomy" id="3101447"/>
    <lineage>
        <taxon>Archaea</taxon>
        <taxon>Candidatus Iainarchaeota</taxon>
        <taxon>Candidatus Iainarchaeia</taxon>
        <taxon>Candidatus Iainarchaeales</taxon>
        <taxon>Candidatus Iainarchaeaceae</taxon>
        <taxon>Candidatus Iainarchaeum</taxon>
    </lineage>
</organism>
<dbReference type="InterPro" id="IPR036621">
    <property type="entry name" value="Anticodon-bd_dom_sf"/>
</dbReference>
<keyword evidence="2" id="KW-0963">Cytoplasm</keyword>
<keyword evidence="5" id="KW-0067">ATP-binding</keyword>
<dbReference type="GO" id="GO:0006426">
    <property type="term" value="P:glycyl-tRNA aminoacylation"/>
    <property type="evidence" value="ECO:0007669"/>
    <property type="project" value="InterPro"/>
</dbReference>
<dbReference type="InterPro" id="IPR027031">
    <property type="entry name" value="Gly-tRNA_synthase/POLG2"/>
</dbReference>
<dbReference type="EC" id="6.1.1.14" evidence="1"/>